<evidence type="ECO:0000313" key="3">
    <source>
        <dbReference type="Proteomes" id="UP000273326"/>
    </source>
</evidence>
<dbReference type="KEGG" id="jeh:EJN90_12670"/>
<dbReference type="InterPro" id="IPR037465">
    <property type="entry name" value="YlxR"/>
</dbReference>
<gene>
    <name evidence="2" type="ORF">EJN90_12670</name>
</gene>
<dbReference type="Proteomes" id="UP000273326">
    <property type="component" value="Chromosome"/>
</dbReference>
<proteinExistence type="predicted"/>
<feature type="domain" description="YlxR" evidence="1">
    <location>
        <begin position="9"/>
        <end position="82"/>
    </location>
</feature>
<dbReference type="OrthoDB" id="9813251at2"/>
<dbReference type="SUPFAM" id="SSF64376">
    <property type="entry name" value="YlxR-like"/>
    <property type="match status" value="1"/>
</dbReference>
<organism evidence="2 3">
    <name type="scientific">Jeotgalibaca ciconiae</name>
    <dbReference type="NCBI Taxonomy" id="2496265"/>
    <lineage>
        <taxon>Bacteria</taxon>
        <taxon>Bacillati</taxon>
        <taxon>Bacillota</taxon>
        <taxon>Bacilli</taxon>
        <taxon>Lactobacillales</taxon>
        <taxon>Carnobacteriaceae</taxon>
        <taxon>Jeotgalibaca</taxon>
    </lineage>
</organism>
<dbReference type="NCBIfam" id="NF047356">
    <property type="entry name" value="RNA_bind_RnpM"/>
    <property type="match status" value="1"/>
</dbReference>
<reference evidence="3" key="1">
    <citation type="submission" date="2018-12" db="EMBL/GenBank/DDBJ databases">
        <title>Complete genome sequencing of Jeotgalibaca sp. H21T32.</title>
        <authorList>
            <person name="Bae J.-W."/>
            <person name="Lee S.-Y."/>
        </authorList>
    </citation>
    <scope>NUCLEOTIDE SEQUENCE [LARGE SCALE GENOMIC DNA]</scope>
    <source>
        <strain evidence="3">H21T32</strain>
    </source>
</reference>
<dbReference type="AlphaFoldDB" id="A0A3S9HDM5"/>
<dbReference type="RefSeq" id="WP_126111825.1">
    <property type="nucleotide sequence ID" value="NZ_CP034465.1"/>
</dbReference>
<dbReference type="Pfam" id="PF04296">
    <property type="entry name" value="YlxR"/>
    <property type="match status" value="1"/>
</dbReference>
<evidence type="ECO:0000259" key="1">
    <source>
        <dbReference type="Pfam" id="PF04296"/>
    </source>
</evidence>
<name>A0A3S9HDM5_9LACT</name>
<dbReference type="CDD" id="cd00279">
    <property type="entry name" value="YlxR"/>
    <property type="match status" value="1"/>
</dbReference>
<keyword evidence="3" id="KW-1185">Reference proteome</keyword>
<dbReference type="EMBL" id="CP034465">
    <property type="protein sequence ID" value="AZP05431.1"/>
    <property type="molecule type" value="Genomic_DNA"/>
</dbReference>
<sequence>MKKKKIPMRRCIVSNEMKPKKEMIRIVRTPEGALEIDPSGKKNGRGAYVSLEPLLVEKAKKNKLLERQFEVEVSEEFYQELYEYVDHQKARSQINGSV</sequence>
<evidence type="ECO:0000313" key="2">
    <source>
        <dbReference type="EMBL" id="AZP05431.1"/>
    </source>
</evidence>
<dbReference type="InterPro" id="IPR035931">
    <property type="entry name" value="YlxR-like_sf"/>
</dbReference>
<accession>A0A3S9HDM5</accession>
<dbReference type="PANTHER" id="PTHR34215">
    <property type="entry name" value="BLL0784 PROTEIN"/>
    <property type="match status" value="1"/>
</dbReference>
<dbReference type="Gene3D" id="3.30.1230.10">
    <property type="entry name" value="YlxR-like"/>
    <property type="match status" value="1"/>
</dbReference>
<dbReference type="PANTHER" id="PTHR34215:SF1">
    <property type="entry name" value="YLXR DOMAIN-CONTAINING PROTEIN"/>
    <property type="match status" value="1"/>
</dbReference>
<protein>
    <submittedName>
        <fullName evidence="2">YlxR family protein</fullName>
    </submittedName>
</protein>
<dbReference type="InterPro" id="IPR007393">
    <property type="entry name" value="YlxR_dom"/>
</dbReference>